<reference evidence="1" key="1">
    <citation type="submission" date="2014-11" db="EMBL/GenBank/DDBJ databases">
        <authorList>
            <person name="Amaro Gonzalez C."/>
        </authorList>
    </citation>
    <scope>NUCLEOTIDE SEQUENCE</scope>
</reference>
<dbReference type="AlphaFoldDB" id="A0A0E9Q4L1"/>
<accession>A0A0E9Q4L1</accession>
<sequence>MLQTKVIFLVEFGVENNNSNVEEVVVLLKRMAAPLSSVIATEHGMSLGGLAILT</sequence>
<name>A0A0E9Q4L1_ANGAN</name>
<protein>
    <submittedName>
        <fullName evidence="1">Uncharacterized protein</fullName>
    </submittedName>
</protein>
<evidence type="ECO:0000313" key="1">
    <source>
        <dbReference type="EMBL" id="JAH11048.1"/>
    </source>
</evidence>
<dbReference type="EMBL" id="GBXM01097529">
    <property type="protein sequence ID" value="JAH11048.1"/>
    <property type="molecule type" value="Transcribed_RNA"/>
</dbReference>
<organism evidence="1">
    <name type="scientific">Anguilla anguilla</name>
    <name type="common">European freshwater eel</name>
    <name type="synonym">Muraena anguilla</name>
    <dbReference type="NCBI Taxonomy" id="7936"/>
    <lineage>
        <taxon>Eukaryota</taxon>
        <taxon>Metazoa</taxon>
        <taxon>Chordata</taxon>
        <taxon>Craniata</taxon>
        <taxon>Vertebrata</taxon>
        <taxon>Euteleostomi</taxon>
        <taxon>Actinopterygii</taxon>
        <taxon>Neopterygii</taxon>
        <taxon>Teleostei</taxon>
        <taxon>Anguilliformes</taxon>
        <taxon>Anguillidae</taxon>
        <taxon>Anguilla</taxon>
    </lineage>
</organism>
<proteinExistence type="predicted"/>
<reference evidence="1" key="2">
    <citation type="journal article" date="2015" name="Fish Shellfish Immunol.">
        <title>Early steps in the European eel (Anguilla anguilla)-Vibrio vulnificus interaction in the gills: Role of the RtxA13 toxin.</title>
        <authorList>
            <person name="Callol A."/>
            <person name="Pajuelo D."/>
            <person name="Ebbesson L."/>
            <person name="Teles M."/>
            <person name="MacKenzie S."/>
            <person name="Amaro C."/>
        </authorList>
    </citation>
    <scope>NUCLEOTIDE SEQUENCE</scope>
</reference>
<dbReference type="EMBL" id="GBXM01080104">
    <property type="protein sequence ID" value="JAH28473.1"/>
    <property type="molecule type" value="Transcribed_RNA"/>
</dbReference>